<name>A0A3N4I7Y1_ASCIM</name>
<feature type="compositionally biased region" description="Basic and acidic residues" evidence="1">
    <location>
        <begin position="1"/>
        <end position="16"/>
    </location>
</feature>
<dbReference type="AlphaFoldDB" id="A0A3N4I7Y1"/>
<proteinExistence type="predicted"/>
<evidence type="ECO:0000256" key="1">
    <source>
        <dbReference type="SAM" id="MobiDB-lite"/>
    </source>
</evidence>
<sequence length="92" mass="10791">MKSQEHRLKHENRHTGWDSLTRSRNCGTRVTSSPDLRRISPRVPQNLGRDWIHIGSSHHQMQLLGHFCLRSIDRWPSTTVLSSVWLILTRDL</sequence>
<feature type="compositionally biased region" description="Polar residues" evidence="1">
    <location>
        <begin position="18"/>
        <end position="34"/>
    </location>
</feature>
<dbReference type="EMBL" id="ML119690">
    <property type="protein sequence ID" value="RPA80230.1"/>
    <property type="molecule type" value="Genomic_DNA"/>
</dbReference>
<protein>
    <submittedName>
        <fullName evidence="2">Uncharacterized protein</fullName>
    </submittedName>
</protein>
<feature type="region of interest" description="Disordered" evidence="1">
    <location>
        <begin position="1"/>
        <end position="39"/>
    </location>
</feature>
<reference evidence="2 3" key="1">
    <citation type="journal article" date="2018" name="Nat. Ecol. Evol.">
        <title>Pezizomycetes genomes reveal the molecular basis of ectomycorrhizal truffle lifestyle.</title>
        <authorList>
            <person name="Murat C."/>
            <person name="Payen T."/>
            <person name="Noel B."/>
            <person name="Kuo A."/>
            <person name="Morin E."/>
            <person name="Chen J."/>
            <person name="Kohler A."/>
            <person name="Krizsan K."/>
            <person name="Balestrini R."/>
            <person name="Da Silva C."/>
            <person name="Montanini B."/>
            <person name="Hainaut M."/>
            <person name="Levati E."/>
            <person name="Barry K.W."/>
            <person name="Belfiori B."/>
            <person name="Cichocki N."/>
            <person name="Clum A."/>
            <person name="Dockter R.B."/>
            <person name="Fauchery L."/>
            <person name="Guy J."/>
            <person name="Iotti M."/>
            <person name="Le Tacon F."/>
            <person name="Lindquist E.A."/>
            <person name="Lipzen A."/>
            <person name="Malagnac F."/>
            <person name="Mello A."/>
            <person name="Molinier V."/>
            <person name="Miyauchi S."/>
            <person name="Poulain J."/>
            <person name="Riccioni C."/>
            <person name="Rubini A."/>
            <person name="Sitrit Y."/>
            <person name="Splivallo R."/>
            <person name="Traeger S."/>
            <person name="Wang M."/>
            <person name="Zifcakova L."/>
            <person name="Wipf D."/>
            <person name="Zambonelli A."/>
            <person name="Paolocci F."/>
            <person name="Nowrousian M."/>
            <person name="Ottonello S."/>
            <person name="Baldrian P."/>
            <person name="Spatafora J.W."/>
            <person name="Henrissat B."/>
            <person name="Nagy L.G."/>
            <person name="Aury J.M."/>
            <person name="Wincker P."/>
            <person name="Grigoriev I.V."/>
            <person name="Bonfante P."/>
            <person name="Martin F.M."/>
        </authorList>
    </citation>
    <scope>NUCLEOTIDE SEQUENCE [LARGE SCALE GENOMIC DNA]</scope>
    <source>
        <strain evidence="2 3">RN42</strain>
    </source>
</reference>
<organism evidence="2 3">
    <name type="scientific">Ascobolus immersus RN42</name>
    <dbReference type="NCBI Taxonomy" id="1160509"/>
    <lineage>
        <taxon>Eukaryota</taxon>
        <taxon>Fungi</taxon>
        <taxon>Dikarya</taxon>
        <taxon>Ascomycota</taxon>
        <taxon>Pezizomycotina</taxon>
        <taxon>Pezizomycetes</taxon>
        <taxon>Pezizales</taxon>
        <taxon>Ascobolaceae</taxon>
        <taxon>Ascobolus</taxon>
    </lineage>
</organism>
<evidence type="ECO:0000313" key="3">
    <source>
        <dbReference type="Proteomes" id="UP000275078"/>
    </source>
</evidence>
<accession>A0A3N4I7Y1</accession>
<dbReference type="Proteomes" id="UP000275078">
    <property type="component" value="Unassembled WGS sequence"/>
</dbReference>
<gene>
    <name evidence="2" type="ORF">BJ508DRAFT_130686</name>
</gene>
<keyword evidence="3" id="KW-1185">Reference proteome</keyword>
<evidence type="ECO:0000313" key="2">
    <source>
        <dbReference type="EMBL" id="RPA80230.1"/>
    </source>
</evidence>